<accession>A0A5B8YBB0</accession>
<evidence type="ECO:0000313" key="1">
    <source>
        <dbReference type="EMBL" id="QDG52194.1"/>
    </source>
</evidence>
<name>A0A4Y6PV13_PERCE</name>
<protein>
    <submittedName>
        <fullName evidence="1">Uncharacterized protein</fullName>
    </submittedName>
</protein>
<dbReference type="EMBL" id="CP041186">
    <property type="protein sequence ID" value="QDG52194.1"/>
    <property type="molecule type" value="Genomic_DNA"/>
</dbReference>
<sequence length="112" mass="13102">MSDQYDPQQCMPIEGFDGQYAVCPDGTVWSLHDDEPTKKQTFAGEHGPRVALYRFGRRVYQPYVHVLVRRAFGDERPEPRDLGWYIREHYGDADEVEEWIQDTFSQESTDAD</sequence>
<dbReference type="RefSeq" id="WP_141198666.1">
    <property type="nucleotide sequence ID" value="NZ_CP041186.1"/>
</dbReference>
<reference evidence="1 2" key="1">
    <citation type="submission" date="2019-06" db="EMBL/GenBank/DDBJ databases">
        <title>Persicimonas caeni gen. nov., sp. nov., a predatory bacterium isolated from solar saltern.</title>
        <authorList>
            <person name="Wang S."/>
        </authorList>
    </citation>
    <scope>NUCLEOTIDE SEQUENCE [LARGE SCALE GENOMIC DNA]</scope>
    <source>
        <strain evidence="1 2">YN101</strain>
    </source>
</reference>
<accession>A0A4Y6PV13</accession>
<dbReference type="Proteomes" id="UP000315995">
    <property type="component" value="Chromosome"/>
</dbReference>
<dbReference type="AlphaFoldDB" id="A0A4Y6PV13"/>
<dbReference type="Gene3D" id="3.90.75.20">
    <property type="match status" value="1"/>
</dbReference>
<organism evidence="1 2">
    <name type="scientific">Persicimonas caeni</name>
    <dbReference type="NCBI Taxonomy" id="2292766"/>
    <lineage>
        <taxon>Bacteria</taxon>
        <taxon>Deltaproteobacteria</taxon>
        <taxon>Bradymonadales</taxon>
        <taxon>Bradymonadaceae</taxon>
        <taxon>Persicimonas</taxon>
    </lineage>
</organism>
<keyword evidence="2" id="KW-1185">Reference proteome</keyword>
<proteinExistence type="predicted"/>
<gene>
    <name evidence="1" type="ORF">FIV42_16030</name>
</gene>
<evidence type="ECO:0000313" key="2">
    <source>
        <dbReference type="Proteomes" id="UP000315995"/>
    </source>
</evidence>